<dbReference type="Pfam" id="PF00657">
    <property type="entry name" value="Lipase_GDSL"/>
    <property type="match status" value="1"/>
</dbReference>
<accession>A0A0D2PET8</accession>
<dbReference type="OMA" id="INDCAYA"/>
<sequence>MSVVYSATSTWKGFSAIRRLVIFGDSYSSVEYSNKHDESKPSAGNPLGVYYPGSENYGLWNEPDQPNWVGHLITKHRPGPRYIPPEEPSIPGRWDDQSQDWIENPLLVNDYAMGGDKVSGVVRQVETMYLPGLGQNTPKAPWTAEGTLFVTWVGINDCAFMVSDTTIPTLFEVQDKLYETGARNFLFIDVPPIERSPAVGKAREAHVANAYLQWNISLREAAKSFSSTHADSSVFVFSSFDLFHSILDDPTTYGFDAGDVKRRGGSVWVDHIHPTSRVHDHIAEALAKFLSEIPTTNQVVES</sequence>
<proteinExistence type="predicted"/>
<protein>
    <submittedName>
        <fullName evidence="2">Carbohydrate esterase family 16 protein</fullName>
    </submittedName>
</protein>
<gene>
    <name evidence="2" type="ORF">HYPSUDRAFT_35643</name>
</gene>
<evidence type="ECO:0000313" key="2">
    <source>
        <dbReference type="EMBL" id="KJA27091.1"/>
    </source>
</evidence>
<dbReference type="InterPro" id="IPR036514">
    <property type="entry name" value="SGNH_hydro_sf"/>
</dbReference>
<dbReference type="InterPro" id="IPR001087">
    <property type="entry name" value="GDSL"/>
</dbReference>
<dbReference type="PANTHER" id="PTHR45648:SF22">
    <property type="entry name" value="GDSL LIPASE_ACYLHYDROLASE FAMILY PROTEIN (AFU_ORTHOLOGUE AFUA_4G14700)"/>
    <property type="match status" value="1"/>
</dbReference>
<dbReference type="GO" id="GO:0016788">
    <property type="term" value="F:hydrolase activity, acting on ester bonds"/>
    <property type="evidence" value="ECO:0007669"/>
    <property type="project" value="InterPro"/>
</dbReference>
<name>A0A0D2PET8_HYPSF</name>
<reference evidence="3" key="1">
    <citation type="submission" date="2014-04" db="EMBL/GenBank/DDBJ databases">
        <title>Evolutionary Origins and Diversification of the Mycorrhizal Mutualists.</title>
        <authorList>
            <consortium name="DOE Joint Genome Institute"/>
            <consortium name="Mycorrhizal Genomics Consortium"/>
            <person name="Kohler A."/>
            <person name="Kuo A."/>
            <person name="Nagy L.G."/>
            <person name="Floudas D."/>
            <person name="Copeland A."/>
            <person name="Barry K.W."/>
            <person name="Cichocki N."/>
            <person name="Veneault-Fourrey C."/>
            <person name="LaButti K."/>
            <person name="Lindquist E.A."/>
            <person name="Lipzen A."/>
            <person name="Lundell T."/>
            <person name="Morin E."/>
            <person name="Murat C."/>
            <person name="Riley R."/>
            <person name="Ohm R."/>
            <person name="Sun H."/>
            <person name="Tunlid A."/>
            <person name="Henrissat B."/>
            <person name="Grigoriev I.V."/>
            <person name="Hibbett D.S."/>
            <person name="Martin F."/>
        </authorList>
    </citation>
    <scope>NUCLEOTIDE SEQUENCE [LARGE SCALE GENOMIC DNA]</scope>
    <source>
        <strain evidence="3">FD-334 SS-4</strain>
    </source>
</reference>
<dbReference type="OrthoDB" id="1600564at2759"/>
<evidence type="ECO:0000313" key="3">
    <source>
        <dbReference type="Proteomes" id="UP000054270"/>
    </source>
</evidence>
<dbReference type="EMBL" id="KN817525">
    <property type="protein sequence ID" value="KJA27091.1"/>
    <property type="molecule type" value="Genomic_DNA"/>
</dbReference>
<organism evidence="2 3">
    <name type="scientific">Hypholoma sublateritium (strain FD-334 SS-4)</name>
    <dbReference type="NCBI Taxonomy" id="945553"/>
    <lineage>
        <taxon>Eukaryota</taxon>
        <taxon>Fungi</taxon>
        <taxon>Dikarya</taxon>
        <taxon>Basidiomycota</taxon>
        <taxon>Agaricomycotina</taxon>
        <taxon>Agaricomycetes</taxon>
        <taxon>Agaricomycetidae</taxon>
        <taxon>Agaricales</taxon>
        <taxon>Agaricineae</taxon>
        <taxon>Strophariaceae</taxon>
        <taxon>Hypholoma</taxon>
    </lineage>
</organism>
<dbReference type="Proteomes" id="UP000054270">
    <property type="component" value="Unassembled WGS sequence"/>
</dbReference>
<dbReference type="PANTHER" id="PTHR45648">
    <property type="entry name" value="GDSL LIPASE/ACYLHYDROLASE FAMILY PROTEIN (AFU_ORTHOLOGUE AFUA_4G14700)"/>
    <property type="match status" value="1"/>
</dbReference>
<dbReference type="InterPro" id="IPR051058">
    <property type="entry name" value="GDSL_Est/Lipase"/>
</dbReference>
<dbReference type="AlphaFoldDB" id="A0A0D2PET8"/>
<evidence type="ECO:0000256" key="1">
    <source>
        <dbReference type="ARBA" id="ARBA00022801"/>
    </source>
</evidence>
<dbReference type="Gene3D" id="3.40.50.1110">
    <property type="entry name" value="SGNH hydrolase"/>
    <property type="match status" value="1"/>
</dbReference>
<keyword evidence="1" id="KW-0378">Hydrolase</keyword>
<dbReference type="STRING" id="945553.A0A0D2PET8"/>
<dbReference type="SUPFAM" id="SSF52266">
    <property type="entry name" value="SGNH hydrolase"/>
    <property type="match status" value="1"/>
</dbReference>
<keyword evidence="3" id="KW-1185">Reference proteome</keyword>